<dbReference type="Proteomes" id="UP000799777">
    <property type="component" value="Unassembled WGS sequence"/>
</dbReference>
<accession>A0A9P4H847</accession>
<evidence type="ECO:0000259" key="1">
    <source>
        <dbReference type="PROSITE" id="PS50181"/>
    </source>
</evidence>
<comment type="caution">
    <text evidence="2">The sequence shown here is derived from an EMBL/GenBank/DDBJ whole genome shotgun (WGS) entry which is preliminary data.</text>
</comment>
<dbReference type="AlphaFoldDB" id="A0A9P4H847"/>
<dbReference type="CDD" id="cd09917">
    <property type="entry name" value="F-box_SF"/>
    <property type="match status" value="1"/>
</dbReference>
<protein>
    <recommendedName>
        <fullName evidence="1">F-box domain-containing protein</fullName>
    </recommendedName>
</protein>
<feature type="non-terminal residue" evidence="2">
    <location>
        <position position="1"/>
    </location>
</feature>
<feature type="domain" description="F-box" evidence="1">
    <location>
        <begin position="3"/>
        <end position="50"/>
    </location>
</feature>
<evidence type="ECO:0000313" key="3">
    <source>
        <dbReference type="Proteomes" id="UP000799777"/>
    </source>
</evidence>
<proteinExistence type="predicted"/>
<name>A0A9P4H847_9PLEO</name>
<organism evidence="2 3">
    <name type="scientific">Setomelanomma holmii</name>
    <dbReference type="NCBI Taxonomy" id="210430"/>
    <lineage>
        <taxon>Eukaryota</taxon>
        <taxon>Fungi</taxon>
        <taxon>Dikarya</taxon>
        <taxon>Ascomycota</taxon>
        <taxon>Pezizomycotina</taxon>
        <taxon>Dothideomycetes</taxon>
        <taxon>Pleosporomycetidae</taxon>
        <taxon>Pleosporales</taxon>
        <taxon>Pleosporineae</taxon>
        <taxon>Phaeosphaeriaceae</taxon>
        <taxon>Setomelanomma</taxon>
    </lineage>
</organism>
<dbReference type="EMBL" id="ML978201">
    <property type="protein sequence ID" value="KAF2029419.1"/>
    <property type="molecule type" value="Genomic_DNA"/>
</dbReference>
<dbReference type="OrthoDB" id="5384804at2759"/>
<keyword evidence="3" id="KW-1185">Reference proteome</keyword>
<gene>
    <name evidence="2" type="ORF">EK21DRAFT_67846</name>
</gene>
<dbReference type="InterPro" id="IPR001810">
    <property type="entry name" value="F-box_dom"/>
</dbReference>
<reference evidence="2" key="1">
    <citation type="journal article" date="2020" name="Stud. Mycol.">
        <title>101 Dothideomycetes genomes: a test case for predicting lifestyles and emergence of pathogens.</title>
        <authorList>
            <person name="Haridas S."/>
            <person name="Albert R."/>
            <person name="Binder M."/>
            <person name="Bloem J."/>
            <person name="Labutti K."/>
            <person name="Salamov A."/>
            <person name="Andreopoulos B."/>
            <person name="Baker S."/>
            <person name="Barry K."/>
            <person name="Bills G."/>
            <person name="Bluhm B."/>
            <person name="Cannon C."/>
            <person name="Castanera R."/>
            <person name="Culley D."/>
            <person name="Daum C."/>
            <person name="Ezra D."/>
            <person name="Gonzalez J."/>
            <person name="Henrissat B."/>
            <person name="Kuo A."/>
            <person name="Liang C."/>
            <person name="Lipzen A."/>
            <person name="Lutzoni F."/>
            <person name="Magnuson J."/>
            <person name="Mondo S."/>
            <person name="Nolan M."/>
            <person name="Ohm R."/>
            <person name="Pangilinan J."/>
            <person name="Park H.-J."/>
            <person name="Ramirez L."/>
            <person name="Alfaro M."/>
            <person name="Sun H."/>
            <person name="Tritt A."/>
            <person name="Yoshinaga Y."/>
            <person name="Zwiers L.-H."/>
            <person name="Turgeon B."/>
            <person name="Goodwin S."/>
            <person name="Spatafora J."/>
            <person name="Crous P."/>
            <person name="Grigoriev I."/>
        </authorList>
    </citation>
    <scope>NUCLEOTIDE SEQUENCE</scope>
    <source>
        <strain evidence="2">CBS 110217</strain>
    </source>
</reference>
<evidence type="ECO:0000313" key="2">
    <source>
        <dbReference type="EMBL" id="KAF2029419.1"/>
    </source>
</evidence>
<sequence>VNMARIFDLPIELLESIFHYLGSIEDVHYFGRACRKTYGVIRRQVSYVKIMRSIISQAPQHRYDWQLSKIQRLHGEIVEQMRQSSSQLPATQNAPGVTVNQWENGLVTATAPGACVSADCSRCWPDDMIYDMLARYQGLRVLETLWLKRQLIAADFLAADEGVDADDLIHGLQSLVRREETFKDGEMASRCHNTPETAFYTTFRTDHRARFHAAITHVWLLNELRWILTNFAYPSRFDVQVAMLEMAKQNLRDQRREPLLDELDSHAIFKFIYHHLFPLHSHTLADRDSSSLPFTFSTDFQTDPAYSARLLQLFLSAGQTYFQPPDIIELMVRAEISQRPPYPDFDIPESTQHWHRSSRAFAFPANVGLNEKQYRRTLLRASLTYLNIIARSSFHQTRSTMSPSIPAPRNDQLFDIKDHANEYFLDAAMVEFERCERKADGGVELESIRNVFESRWEDGLWSVWWWANGEDKARAKMERWRDVERDVVWE</sequence>
<dbReference type="PROSITE" id="PS50181">
    <property type="entry name" value="FBOX"/>
    <property type="match status" value="1"/>
</dbReference>